<reference evidence="1 2" key="1">
    <citation type="submission" date="2022-11" db="EMBL/GenBank/DDBJ databases">
        <title>Spartinivicinus poritis sp. nov., isolated from scleractinian coral Porites lutea.</title>
        <authorList>
            <person name="Zhang G."/>
            <person name="Cai L."/>
            <person name="Wei Q."/>
        </authorList>
    </citation>
    <scope>NUCLEOTIDE SEQUENCE [LARGE SCALE GENOMIC DNA]</scope>
    <source>
        <strain evidence="1 2">A2-2</strain>
    </source>
</reference>
<protein>
    <submittedName>
        <fullName evidence="1">Uncharacterized protein</fullName>
    </submittedName>
</protein>
<proteinExistence type="predicted"/>
<dbReference type="EMBL" id="JAPMOU010000009">
    <property type="protein sequence ID" value="MDE1462165.1"/>
    <property type="molecule type" value="Genomic_DNA"/>
</dbReference>
<sequence length="103" mass="12141">MNRTTYYQFDATLNHDGTYTCDSVTEVTEEQETIESNDKTTFNRFQKQNSQTTYNPFFISQVFNQTYEQNCKAEKNKDLDQLVQNLYKMSQTILNNTFNSSTN</sequence>
<dbReference type="Proteomes" id="UP001528823">
    <property type="component" value="Unassembled WGS sequence"/>
</dbReference>
<keyword evidence="2" id="KW-1185">Reference proteome</keyword>
<gene>
    <name evidence="1" type="ORF">ORQ98_09285</name>
</gene>
<comment type="caution">
    <text evidence="1">The sequence shown here is derived from an EMBL/GenBank/DDBJ whole genome shotgun (WGS) entry which is preliminary data.</text>
</comment>
<organism evidence="1 2">
    <name type="scientific">Spartinivicinus poritis</name>
    <dbReference type="NCBI Taxonomy" id="2994640"/>
    <lineage>
        <taxon>Bacteria</taxon>
        <taxon>Pseudomonadati</taxon>
        <taxon>Pseudomonadota</taxon>
        <taxon>Gammaproteobacteria</taxon>
        <taxon>Oceanospirillales</taxon>
        <taxon>Zooshikellaceae</taxon>
        <taxon>Spartinivicinus</taxon>
    </lineage>
</organism>
<dbReference type="RefSeq" id="WP_274688524.1">
    <property type="nucleotide sequence ID" value="NZ_JAPMOU010000009.1"/>
</dbReference>
<evidence type="ECO:0000313" key="2">
    <source>
        <dbReference type="Proteomes" id="UP001528823"/>
    </source>
</evidence>
<accession>A0ABT5U7J0</accession>
<evidence type="ECO:0000313" key="1">
    <source>
        <dbReference type="EMBL" id="MDE1462165.1"/>
    </source>
</evidence>
<name>A0ABT5U7J0_9GAMM</name>